<accession>A0ABW9Z767</accession>
<name>A0ABW9Z767_9FLAO</name>
<keyword evidence="3" id="KW-1185">Reference proteome</keyword>
<dbReference type="Proteomes" id="UP000798602">
    <property type="component" value="Unassembled WGS sequence"/>
</dbReference>
<sequence>MAKQRIYILVFLFLAFAGIFCHAANANTVSLKVNASEYLSPKKLSQKVLQFSSKEKFQSQNNSGETIMETLAKAVKARNPFGSLYQFQVAENFCVAQFENFPDLFFAEKTVHLRPKNLHHFYHFIAFW</sequence>
<organism evidence="2 3">
    <name type="scientific">Flavobacterium ichthyis</name>
    <dbReference type="NCBI Taxonomy" id="2698827"/>
    <lineage>
        <taxon>Bacteria</taxon>
        <taxon>Pseudomonadati</taxon>
        <taxon>Bacteroidota</taxon>
        <taxon>Flavobacteriia</taxon>
        <taxon>Flavobacteriales</taxon>
        <taxon>Flavobacteriaceae</taxon>
        <taxon>Flavobacterium</taxon>
    </lineage>
</organism>
<evidence type="ECO:0000313" key="2">
    <source>
        <dbReference type="EMBL" id="NBL64718.1"/>
    </source>
</evidence>
<evidence type="ECO:0000256" key="1">
    <source>
        <dbReference type="SAM" id="SignalP"/>
    </source>
</evidence>
<keyword evidence="1" id="KW-0732">Signal</keyword>
<proteinExistence type="predicted"/>
<reference evidence="3" key="1">
    <citation type="submission" date="2020-01" db="EMBL/GenBank/DDBJ databases">
        <title>Sphingomonas sp. strain CSW-10.</title>
        <authorList>
            <person name="Chen W.-M."/>
        </authorList>
    </citation>
    <scope>NUCLEOTIDE SEQUENCE [LARGE SCALE GENOMIC DNA]</scope>
    <source>
        <strain evidence="3">NST-5</strain>
    </source>
</reference>
<dbReference type="RefSeq" id="WP_166536543.1">
    <property type="nucleotide sequence ID" value="NZ_JAABLM010000005.1"/>
</dbReference>
<feature type="signal peptide" evidence="1">
    <location>
        <begin position="1"/>
        <end position="23"/>
    </location>
</feature>
<gene>
    <name evidence="2" type="ORF">GV828_05830</name>
</gene>
<protein>
    <submittedName>
        <fullName evidence="2">Uncharacterized protein</fullName>
    </submittedName>
</protein>
<comment type="caution">
    <text evidence="2">The sequence shown here is derived from an EMBL/GenBank/DDBJ whole genome shotgun (WGS) entry which is preliminary data.</text>
</comment>
<feature type="chain" id="PRO_5046678191" evidence="1">
    <location>
        <begin position="24"/>
        <end position="128"/>
    </location>
</feature>
<dbReference type="EMBL" id="JAABLM010000005">
    <property type="protein sequence ID" value="NBL64718.1"/>
    <property type="molecule type" value="Genomic_DNA"/>
</dbReference>
<evidence type="ECO:0000313" key="3">
    <source>
        <dbReference type="Proteomes" id="UP000798602"/>
    </source>
</evidence>